<keyword evidence="4" id="KW-1185">Reference proteome</keyword>
<dbReference type="InterPro" id="IPR000542">
    <property type="entry name" value="Carn_acyl_trans"/>
</dbReference>
<feature type="domain" description="Choline/carnitine acyltransferase" evidence="2">
    <location>
        <begin position="2"/>
        <end position="128"/>
    </location>
</feature>
<comment type="caution">
    <text evidence="3">The sequence shown here is derived from an EMBL/GenBank/DDBJ whole genome shotgun (WGS) entry which is preliminary data.</text>
</comment>
<dbReference type="Proteomes" id="UP000183567">
    <property type="component" value="Unassembled WGS sequence"/>
</dbReference>
<organism evidence="3 4">
    <name type="scientific">Rhizopogon vesiculosus</name>
    <dbReference type="NCBI Taxonomy" id="180088"/>
    <lineage>
        <taxon>Eukaryota</taxon>
        <taxon>Fungi</taxon>
        <taxon>Dikarya</taxon>
        <taxon>Basidiomycota</taxon>
        <taxon>Agaricomycotina</taxon>
        <taxon>Agaricomycetes</taxon>
        <taxon>Agaricomycetidae</taxon>
        <taxon>Boletales</taxon>
        <taxon>Suillineae</taxon>
        <taxon>Rhizopogonaceae</taxon>
        <taxon>Rhizopogon</taxon>
    </lineage>
</organism>
<dbReference type="PANTHER" id="PTHR22589:SF103">
    <property type="entry name" value="CARNITINE O-ACETYL-TRANSFERASE, ISOFORM A-RELATED"/>
    <property type="match status" value="1"/>
</dbReference>
<accession>A0A1J8QCR1</accession>
<feature type="domain" description="Choline/carnitine acyltransferase" evidence="2">
    <location>
        <begin position="145"/>
        <end position="268"/>
    </location>
</feature>
<name>A0A1J8QCR1_9AGAM</name>
<dbReference type="EMBL" id="LVVM01005878">
    <property type="protein sequence ID" value="OJA09548.1"/>
    <property type="molecule type" value="Genomic_DNA"/>
</dbReference>
<keyword evidence="1" id="KW-0808">Transferase</keyword>
<evidence type="ECO:0000259" key="2">
    <source>
        <dbReference type="Pfam" id="PF00755"/>
    </source>
</evidence>
<dbReference type="InterPro" id="IPR039551">
    <property type="entry name" value="Cho/carn_acyl_trans"/>
</dbReference>
<dbReference type="PANTHER" id="PTHR22589">
    <property type="entry name" value="CARNITINE O-ACYLTRANSFERASE"/>
    <property type="match status" value="1"/>
</dbReference>
<reference evidence="3 4" key="1">
    <citation type="submission" date="2016-03" db="EMBL/GenBank/DDBJ databases">
        <title>Comparative genomics of the ectomycorrhizal sister species Rhizopogon vinicolor and Rhizopogon vesiculosus (Basidiomycota: Boletales) reveals a divergence of the mating type B locus.</title>
        <authorList>
            <person name="Mujic A.B."/>
            <person name="Kuo A."/>
            <person name="Tritt A."/>
            <person name="Lipzen A."/>
            <person name="Chen C."/>
            <person name="Johnson J."/>
            <person name="Sharma A."/>
            <person name="Barry K."/>
            <person name="Grigoriev I.V."/>
            <person name="Spatafora J.W."/>
        </authorList>
    </citation>
    <scope>NUCLEOTIDE SEQUENCE [LARGE SCALE GENOMIC DNA]</scope>
    <source>
        <strain evidence="3 4">AM-OR11-056</strain>
    </source>
</reference>
<evidence type="ECO:0000313" key="4">
    <source>
        <dbReference type="Proteomes" id="UP000183567"/>
    </source>
</evidence>
<dbReference type="OrthoDB" id="240216at2759"/>
<dbReference type="SUPFAM" id="SSF52777">
    <property type="entry name" value="CoA-dependent acyltransferases"/>
    <property type="match status" value="1"/>
</dbReference>
<sequence length="285" mass="32196">SRLLQRANECENWLEEWQDDLAYLAYPDSVVVKVSYYYGFDARSAHLLQTPAARAACLARVALVFRQKLQIGQVKSDETKKGEFCMDAHRWMFDCCRIPGLQGLDWSVSHAGANADELGHIIIARRNRQIQHIYHAAPEEYPGDPAHLAADPHNHQYRVAPKSAEKFVDDASILYTIHSSAFLISLDTDTPTTSIAHSRSLWHGSLSPSTSESDALGLKNPWVHRLVQFIVFDNARAGIMRERSVVDGTHTTRMCDEVLDWLADPSLTSGPHQPPYRQRQSHWIA</sequence>
<dbReference type="GO" id="GO:0016746">
    <property type="term" value="F:acyltransferase activity"/>
    <property type="evidence" value="ECO:0007669"/>
    <property type="project" value="UniProtKB-KW"/>
</dbReference>
<protein>
    <recommendedName>
        <fullName evidence="2">Choline/carnitine acyltransferase domain-containing protein</fullName>
    </recommendedName>
</protein>
<dbReference type="STRING" id="180088.A0A1J8QCR1"/>
<evidence type="ECO:0000256" key="1">
    <source>
        <dbReference type="ARBA" id="ARBA00023315"/>
    </source>
</evidence>
<dbReference type="AlphaFoldDB" id="A0A1J8QCR1"/>
<gene>
    <name evidence="3" type="ORF">AZE42_01145</name>
</gene>
<dbReference type="Pfam" id="PF00755">
    <property type="entry name" value="Carn_acyltransf"/>
    <property type="match status" value="2"/>
</dbReference>
<keyword evidence="1" id="KW-0012">Acyltransferase</keyword>
<dbReference type="Gene3D" id="3.30.559.70">
    <property type="entry name" value="Choline/Carnitine o-acyltransferase, domain 2"/>
    <property type="match status" value="2"/>
</dbReference>
<proteinExistence type="predicted"/>
<dbReference type="InterPro" id="IPR042231">
    <property type="entry name" value="Cho/carn_acyl_trans_2"/>
</dbReference>
<feature type="non-terminal residue" evidence="3">
    <location>
        <position position="1"/>
    </location>
</feature>
<evidence type="ECO:0000313" key="3">
    <source>
        <dbReference type="EMBL" id="OJA09548.1"/>
    </source>
</evidence>